<feature type="compositionally biased region" description="Polar residues" evidence="9">
    <location>
        <begin position="462"/>
        <end position="474"/>
    </location>
</feature>
<evidence type="ECO:0000256" key="8">
    <source>
        <dbReference type="SAM" id="Coils"/>
    </source>
</evidence>
<comment type="subcellular location">
    <subcellularLocation>
        <location evidence="1">Nucleus</location>
    </subcellularLocation>
</comment>
<feature type="domain" description="Pinin/SDK/MemA protein" evidence="10">
    <location>
        <begin position="169"/>
        <end position="296"/>
    </location>
</feature>
<evidence type="ECO:0000256" key="6">
    <source>
        <dbReference type="ARBA" id="ARBA00023187"/>
    </source>
</evidence>
<evidence type="ECO:0000313" key="11">
    <source>
        <dbReference type="EMBL" id="KAK7850075.1"/>
    </source>
</evidence>
<feature type="compositionally biased region" description="Acidic residues" evidence="9">
    <location>
        <begin position="376"/>
        <end position="403"/>
    </location>
</feature>
<keyword evidence="8" id="KW-0175">Coiled coil</keyword>
<dbReference type="InterPro" id="IPR006786">
    <property type="entry name" value="Pinin_SDK_MemA"/>
</dbReference>
<dbReference type="GO" id="GO:0006397">
    <property type="term" value="P:mRNA processing"/>
    <property type="evidence" value="ECO:0007669"/>
    <property type="project" value="UniProtKB-KW"/>
</dbReference>
<comment type="similarity">
    <text evidence="2">Belongs to the pinin family.</text>
</comment>
<reference evidence="11 12" key="1">
    <citation type="journal article" date="2018" name="Sci. Data">
        <title>The draft genome sequence of cork oak.</title>
        <authorList>
            <person name="Ramos A.M."/>
            <person name="Usie A."/>
            <person name="Barbosa P."/>
            <person name="Barros P.M."/>
            <person name="Capote T."/>
            <person name="Chaves I."/>
            <person name="Simoes F."/>
            <person name="Abreu I."/>
            <person name="Carrasquinho I."/>
            <person name="Faro C."/>
            <person name="Guimaraes J.B."/>
            <person name="Mendonca D."/>
            <person name="Nobrega F."/>
            <person name="Rodrigues L."/>
            <person name="Saibo N.J.M."/>
            <person name="Varela M.C."/>
            <person name="Egas C."/>
            <person name="Matos J."/>
            <person name="Miguel C.M."/>
            <person name="Oliveira M.M."/>
            <person name="Ricardo C.P."/>
            <person name="Goncalves S."/>
        </authorList>
    </citation>
    <scope>NUCLEOTIDE SEQUENCE [LARGE SCALE GENOMIC DNA]</scope>
    <source>
        <strain evidence="12">cv. HL8</strain>
    </source>
</reference>
<feature type="compositionally biased region" description="Basic and acidic residues" evidence="9">
    <location>
        <begin position="28"/>
        <end position="38"/>
    </location>
</feature>
<sequence length="474" mass="54545">MGSTAAAAEKSEEELRREIDELLRQQRQITERLRDPRGLRRGGFSGTGPRNLAANGPRQRGFLRPADRTDSDDQPPAKRRLSSAVVKLEDGEAGEDVEVAENVKSKDSTREETAGAGTANQIDRKPLNLQQSGWSRRDGNLRAAKTDSEAPMTEHVPRVLPKNEDPRLVNRNKRMLGQLLGTLEKFRKEDMQLSGTEAYMRRSNSLQKAEQRAREESEKLRQQEREQIAEKRRRDLTLRARVVAKTEEKKLELLFLQWSDHHKKLCNFIRTKTEPPIYYLPKKPLEEDETVVQQRKEQTFQEWKTARREELSEYQKQIQEQSVANVEKELERWQNARKARKTNNDMLNLQETMDKELDTHRLEHGPKKRKIPGGNNEEEEEDDVEDINVGEDDMMDDVLDVDDTSSRRGDETVRPETNSTAVLLRGKQAVSWAVIVGEDDMMDDVLDVDDTSSRRGDETVRPETNSTGPQDDNI</sequence>
<dbReference type="Pfam" id="PF04696">
    <property type="entry name" value="Pinin_SDK_memA"/>
    <property type="match status" value="1"/>
</dbReference>
<keyword evidence="12" id="KW-1185">Reference proteome</keyword>
<name>A0AAW0LFV8_QUESU</name>
<feature type="region of interest" description="Disordered" evidence="9">
    <location>
        <begin position="200"/>
        <end position="226"/>
    </location>
</feature>
<dbReference type="PANTHER" id="PTHR12707:SF0">
    <property type="entry name" value="PININ"/>
    <property type="match status" value="1"/>
</dbReference>
<dbReference type="GO" id="GO:0071013">
    <property type="term" value="C:catalytic step 2 spliceosome"/>
    <property type="evidence" value="ECO:0007669"/>
    <property type="project" value="TreeGrafter"/>
</dbReference>
<keyword evidence="5" id="KW-0804">Transcription</keyword>
<dbReference type="InterPro" id="IPR039853">
    <property type="entry name" value="Pinin"/>
</dbReference>
<evidence type="ECO:0000256" key="4">
    <source>
        <dbReference type="ARBA" id="ARBA00023015"/>
    </source>
</evidence>
<comment type="caution">
    <text evidence="11">The sequence shown here is derived from an EMBL/GenBank/DDBJ whole genome shotgun (WGS) entry which is preliminary data.</text>
</comment>
<feature type="region of interest" description="Disordered" evidence="9">
    <location>
        <begin position="438"/>
        <end position="474"/>
    </location>
</feature>
<organism evidence="11 12">
    <name type="scientific">Quercus suber</name>
    <name type="common">Cork oak</name>
    <dbReference type="NCBI Taxonomy" id="58331"/>
    <lineage>
        <taxon>Eukaryota</taxon>
        <taxon>Viridiplantae</taxon>
        <taxon>Streptophyta</taxon>
        <taxon>Embryophyta</taxon>
        <taxon>Tracheophyta</taxon>
        <taxon>Spermatophyta</taxon>
        <taxon>Magnoliopsida</taxon>
        <taxon>eudicotyledons</taxon>
        <taxon>Gunneridae</taxon>
        <taxon>Pentapetalae</taxon>
        <taxon>rosids</taxon>
        <taxon>fabids</taxon>
        <taxon>Fagales</taxon>
        <taxon>Fagaceae</taxon>
        <taxon>Quercus</taxon>
    </lineage>
</organism>
<evidence type="ECO:0000256" key="5">
    <source>
        <dbReference type="ARBA" id="ARBA00023163"/>
    </source>
</evidence>
<dbReference type="EMBL" id="PKMF04000105">
    <property type="protein sequence ID" value="KAK7850075.1"/>
    <property type="molecule type" value="Genomic_DNA"/>
</dbReference>
<evidence type="ECO:0000256" key="2">
    <source>
        <dbReference type="ARBA" id="ARBA00010386"/>
    </source>
</evidence>
<dbReference type="PANTHER" id="PTHR12707">
    <property type="entry name" value="PINN"/>
    <property type="match status" value="1"/>
</dbReference>
<keyword evidence="7" id="KW-0539">Nucleus</keyword>
<keyword evidence="4" id="KW-0805">Transcription regulation</keyword>
<evidence type="ECO:0000256" key="3">
    <source>
        <dbReference type="ARBA" id="ARBA00022664"/>
    </source>
</evidence>
<protein>
    <submittedName>
        <fullName evidence="11">Pinin</fullName>
    </submittedName>
</protein>
<gene>
    <name evidence="11" type="primary">Pnn</name>
    <name evidence="11" type="ORF">CFP56_001622</name>
</gene>
<evidence type="ECO:0000259" key="10">
    <source>
        <dbReference type="Pfam" id="PF04696"/>
    </source>
</evidence>
<feature type="compositionally biased region" description="Basic and acidic residues" evidence="9">
    <location>
        <begin position="101"/>
        <end position="113"/>
    </location>
</feature>
<dbReference type="Proteomes" id="UP000237347">
    <property type="component" value="Unassembled WGS sequence"/>
</dbReference>
<proteinExistence type="inferred from homology"/>
<dbReference type="AlphaFoldDB" id="A0AAW0LFV8"/>
<feature type="compositionally biased region" description="Acidic residues" evidence="9">
    <location>
        <begin position="438"/>
        <end position="450"/>
    </location>
</feature>
<dbReference type="GO" id="GO:0008380">
    <property type="term" value="P:RNA splicing"/>
    <property type="evidence" value="ECO:0007669"/>
    <property type="project" value="UniProtKB-KW"/>
</dbReference>
<keyword evidence="6" id="KW-0508">mRNA splicing</keyword>
<evidence type="ECO:0000256" key="7">
    <source>
        <dbReference type="ARBA" id="ARBA00023242"/>
    </source>
</evidence>
<feature type="compositionally biased region" description="Basic and acidic residues" evidence="9">
    <location>
        <begin position="451"/>
        <end position="461"/>
    </location>
</feature>
<feature type="compositionally biased region" description="Basic and acidic residues" evidence="9">
    <location>
        <begin position="404"/>
        <end position="414"/>
    </location>
</feature>
<feature type="compositionally biased region" description="Basic and acidic residues" evidence="9">
    <location>
        <begin position="209"/>
        <end position="226"/>
    </location>
</feature>
<feature type="compositionally biased region" description="Basic and acidic residues" evidence="9">
    <location>
        <begin position="135"/>
        <end position="148"/>
    </location>
</feature>
<evidence type="ECO:0000256" key="9">
    <source>
        <dbReference type="SAM" id="MobiDB-lite"/>
    </source>
</evidence>
<evidence type="ECO:0000313" key="12">
    <source>
        <dbReference type="Proteomes" id="UP000237347"/>
    </source>
</evidence>
<feature type="region of interest" description="Disordered" evidence="9">
    <location>
        <begin position="28"/>
        <end position="155"/>
    </location>
</feature>
<accession>A0AAW0LFV8</accession>
<evidence type="ECO:0000256" key="1">
    <source>
        <dbReference type="ARBA" id="ARBA00004123"/>
    </source>
</evidence>
<keyword evidence="3" id="KW-0507">mRNA processing</keyword>
<feature type="region of interest" description="Disordered" evidence="9">
    <location>
        <begin position="357"/>
        <end position="419"/>
    </location>
</feature>
<feature type="coiled-coil region" evidence="8">
    <location>
        <begin position="311"/>
        <end position="343"/>
    </location>
</feature>